<feature type="domain" description="Radical SAM core" evidence="11">
    <location>
        <begin position="41"/>
        <end position="274"/>
    </location>
</feature>
<organism evidence="12 13">
    <name type="scientific">Ignisphaera cupida</name>
    <dbReference type="NCBI Taxonomy" id="3050454"/>
    <lineage>
        <taxon>Archaea</taxon>
        <taxon>Thermoproteota</taxon>
        <taxon>Thermoprotei</taxon>
        <taxon>Desulfurococcales</taxon>
        <taxon>Desulfurococcaceae</taxon>
        <taxon>Ignisphaera</taxon>
    </lineage>
</organism>
<dbReference type="CDD" id="cd01335">
    <property type="entry name" value="Radical_SAM"/>
    <property type="match status" value="1"/>
</dbReference>
<dbReference type="GO" id="GO:0016829">
    <property type="term" value="F:lyase activity"/>
    <property type="evidence" value="ECO:0007669"/>
    <property type="project" value="UniProtKB-KW"/>
</dbReference>
<dbReference type="SUPFAM" id="SSF102114">
    <property type="entry name" value="Radical SAM enzymes"/>
    <property type="match status" value="1"/>
</dbReference>
<keyword evidence="13" id="KW-1185">Reference proteome</keyword>
<proteinExistence type="inferred from homology"/>
<evidence type="ECO:0000313" key="12">
    <source>
        <dbReference type="EMBL" id="MDK6028701.1"/>
    </source>
</evidence>
<dbReference type="AlphaFoldDB" id="A0ABD4Z5W9"/>
<dbReference type="PANTHER" id="PTHR43787">
    <property type="entry name" value="FEMO COFACTOR BIOSYNTHESIS PROTEIN NIFB-RELATED"/>
    <property type="match status" value="1"/>
</dbReference>
<evidence type="ECO:0000256" key="5">
    <source>
        <dbReference type="ARBA" id="ARBA00022691"/>
    </source>
</evidence>
<evidence type="ECO:0000256" key="8">
    <source>
        <dbReference type="ARBA" id="ARBA00023014"/>
    </source>
</evidence>
<dbReference type="GO" id="GO:0046872">
    <property type="term" value="F:metal ion binding"/>
    <property type="evidence" value="ECO:0007669"/>
    <property type="project" value="UniProtKB-KW"/>
</dbReference>
<evidence type="ECO:0000256" key="3">
    <source>
        <dbReference type="ARBA" id="ARBA00006804"/>
    </source>
</evidence>
<gene>
    <name evidence="12" type="ORF">QPL79_04940</name>
</gene>
<reference evidence="12 13" key="1">
    <citation type="submission" date="2023-05" db="EMBL/GenBank/DDBJ databases">
        <title>A new hyperthermophilic archaea 'Ignisphaera cupida' sp. nov. and description of the family 'Ignisphaeraceae' fam. nov.</title>
        <authorList>
            <person name="Podosokorskaya O.A."/>
            <person name="Elcheninov A.G."/>
            <person name="Klukina A."/>
            <person name="Merkel A.Y."/>
        </authorList>
    </citation>
    <scope>NUCLEOTIDE SEQUENCE [LARGE SCALE GENOMIC DNA]</scope>
    <source>
        <strain evidence="12 13">4213-co</strain>
    </source>
</reference>
<dbReference type="PROSITE" id="PS51918">
    <property type="entry name" value="RADICAL_SAM"/>
    <property type="match status" value="1"/>
</dbReference>
<dbReference type="RefSeq" id="WP_285273676.1">
    <property type="nucleotide sequence ID" value="NZ_JASNVW010000002.1"/>
</dbReference>
<dbReference type="InterPro" id="IPR058240">
    <property type="entry name" value="rSAM_sf"/>
</dbReference>
<dbReference type="PANTHER" id="PTHR43787:SF13">
    <property type="entry name" value="FEMO COFACTOR BIOSYNTHESIS PROTEIN NIFB"/>
    <property type="match status" value="1"/>
</dbReference>
<dbReference type="Gene3D" id="3.20.20.70">
    <property type="entry name" value="Aldolase class I"/>
    <property type="match status" value="1"/>
</dbReference>
<protein>
    <submittedName>
        <fullName evidence="12">Radical SAM protein</fullName>
    </submittedName>
</protein>
<dbReference type="Pfam" id="PF04055">
    <property type="entry name" value="Radical_SAM"/>
    <property type="match status" value="1"/>
</dbReference>
<keyword evidence="6" id="KW-0479">Metal-binding</keyword>
<evidence type="ECO:0000256" key="1">
    <source>
        <dbReference type="ARBA" id="ARBA00001966"/>
    </source>
</evidence>
<dbReference type="InterPro" id="IPR007197">
    <property type="entry name" value="rSAM"/>
</dbReference>
<dbReference type="Proteomes" id="UP001529235">
    <property type="component" value="Unassembled WGS sequence"/>
</dbReference>
<keyword evidence="8" id="KW-0411">Iron-sulfur</keyword>
<comment type="pathway">
    <text evidence="2">Cofactor biosynthesis; Fe-Mo cofactor biosynthesis.</text>
</comment>
<keyword evidence="10" id="KW-0456">Lyase</keyword>
<dbReference type="EMBL" id="JASNVW010000002">
    <property type="protein sequence ID" value="MDK6028701.1"/>
    <property type="molecule type" value="Genomic_DNA"/>
</dbReference>
<evidence type="ECO:0000256" key="6">
    <source>
        <dbReference type="ARBA" id="ARBA00022723"/>
    </source>
</evidence>
<evidence type="ECO:0000256" key="4">
    <source>
        <dbReference type="ARBA" id="ARBA00022485"/>
    </source>
</evidence>
<evidence type="ECO:0000256" key="10">
    <source>
        <dbReference type="ARBA" id="ARBA00023239"/>
    </source>
</evidence>
<evidence type="ECO:0000259" key="11">
    <source>
        <dbReference type="PROSITE" id="PS51918"/>
    </source>
</evidence>
<keyword evidence="5" id="KW-0949">S-adenosyl-L-methionine</keyword>
<keyword evidence="4" id="KW-0004">4Fe-4S</keyword>
<evidence type="ECO:0000256" key="2">
    <source>
        <dbReference type="ARBA" id="ARBA00005155"/>
    </source>
</evidence>
<accession>A0ABD4Z5W9</accession>
<keyword evidence="7" id="KW-0408">Iron</keyword>
<sequence length="274" mass="30794">MSKAFGIGYNPVEVAKTVEKIVATEIDGEVARKYFGFASTKFYGGSATGYVTGCNLSCAYCWSWKANKTFIGSFYKPSVVAQKLTQIALSKKHVYIRLSGGEPTLVINHLLQVLDYVKAFGRSREMLFILETNGIMIGYDKLIAKKLSEYSFVIARVSVKGCSEEEFYMITGAEKSFFNLQLQAVKNLVDNGVKTIVVVMLSFCNKESFSQLIEKLTAIDTAMASNIELEYVKLYPNVLKRLCKKDLKPWIAIDPIKKEVVKLDEFNKLCRNRA</sequence>
<evidence type="ECO:0000313" key="13">
    <source>
        <dbReference type="Proteomes" id="UP001529235"/>
    </source>
</evidence>
<dbReference type="InterPro" id="IPR013785">
    <property type="entry name" value="Aldolase_TIM"/>
</dbReference>
<comment type="caution">
    <text evidence="12">The sequence shown here is derived from an EMBL/GenBank/DDBJ whole genome shotgun (WGS) entry which is preliminary data.</text>
</comment>
<dbReference type="GO" id="GO:0051539">
    <property type="term" value="F:4 iron, 4 sulfur cluster binding"/>
    <property type="evidence" value="ECO:0007669"/>
    <property type="project" value="UniProtKB-KW"/>
</dbReference>
<keyword evidence="9" id="KW-0535">Nitrogen fixation</keyword>
<comment type="cofactor">
    <cofactor evidence="1">
        <name>[4Fe-4S] cluster</name>
        <dbReference type="ChEBI" id="CHEBI:49883"/>
    </cofactor>
</comment>
<evidence type="ECO:0000256" key="9">
    <source>
        <dbReference type="ARBA" id="ARBA00023231"/>
    </source>
</evidence>
<name>A0ABD4Z5W9_9CREN</name>
<evidence type="ECO:0000256" key="7">
    <source>
        <dbReference type="ARBA" id="ARBA00023004"/>
    </source>
</evidence>
<dbReference type="SFLD" id="SFLDS00029">
    <property type="entry name" value="Radical_SAM"/>
    <property type="match status" value="1"/>
</dbReference>
<comment type="similarity">
    <text evidence="3">Belongs to the radical SAM superfamily. NifB family.</text>
</comment>